<keyword evidence="4" id="KW-1003">Cell membrane</keyword>
<dbReference type="CDD" id="cd14476">
    <property type="entry name" value="SPX_PHO1_like"/>
    <property type="match status" value="1"/>
</dbReference>
<evidence type="ECO:0000256" key="9">
    <source>
        <dbReference type="ARBA" id="ARBA00043939"/>
    </source>
</evidence>
<dbReference type="InterPro" id="IPR004331">
    <property type="entry name" value="SPX_dom"/>
</dbReference>
<dbReference type="AlphaFoldDB" id="A0ABD3A5U2"/>
<evidence type="ECO:0000256" key="11">
    <source>
        <dbReference type="SAM" id="Phobius"/>
    </source>
</evidence>
<evidence type="ECO:0000256" key="4">
    <source>
        <dbReference type="ARBA" id="ARBA00022475"/>
    </source>
</evidence>
<feature type="region of interest" description="Disordered" evidence="10">
    <location>
        <begin position="163"/>
        <end position="212"/>
    </location>
</feature>
<protein>
    <recommendedName>
        <fullName evidence="16">Phosphate transporter PHO1 homolog 9-like</fullName>
    </recommendedName>
</protein>
<dbReference type="Pfam" id="PF03124">
    <property type="entry name" value="EXS"/>
    <property type="match status" value="1"/>
</dbReference>
<comment type="subcellular location">
    <subcellularLocation>
        <location evidence="1">Cell membrane</location>
        <topology evidence="1">Multi-pass membrane protein</topology>
    </subcellularLocation>
</comment>
<name>A0ABD3A5U2_9GENT</name>
<evidence type="ECO:0000256" key="6">
    <source>
        <dbReference type="ARBA" id="ARBA00022692"/>
    </source>
</evidence>
<dbReference type="PANTHER" id="PTHR10783">
    <property type="entry name" value="XENOTROPIC AND POLYTROPIC RETROVIRUS RECEPTOR 1-RELATED"/>
    <property type="match status" value="1"/>
</dbReference>
<evidence type="ECO:0000256" key="8">
    <source>
        <dbReference type="ARBA" id="ARBA00023136"/>
    </source>
</evidence>
<gene>
    <name evidence="14" type="ORF">ACH5RR_014282</name>
</gene>
<reference evidence="14 15" key="1">
    <citation type="submission" date="2024-11" db="EMBL/GenBank/DDBJ databases">
        <title>A near-complete genome assembly of Cinchona calisaya.</title>
        <authorList>
            <person name="Lian D.C."/>
            <person name="Zhao X.W."/>
            <person name="Wei L."/>
        </authorList>
    </citation>
    <scope>NUCLEOTIDE SEQUENCE [LARGE SCALE GENOMIC DNA]</scope>
    <source>
        <tissue evidence="14">Nenye</tissue>
    </source>
</reference>
<dbReference type="EMBL" id="JBJUIK010000006">
    <property type="protein sequence ID" value="KAL3525910.1"/>
    <property type="molecule type" value="Genomic_DNA"/>
</dbReference>
<evidence type="ECO:0000259" key="12">
    <source>
        <dbReference type="PROSITE" id="PS51380"/>
    </source>
</evidence>
<evidence type="ECO:0000256" key="7">
    <source>
        <dbReference type="ARBA" id="ARBA00022989"/>
    </source>
</evidence>
<keyword evidence="15" id="KW-1185">Reference proteome</keyword>
<evidence type="ECO:0000313" key="14">
    <source>
        <dbReference type="EMBL" id="KAL3525910.1"/>
    </source>
</evidence>
<feature type="transmembrane region" description="Helical" evidence="11">
    <location>
        <begin position="414"/>
        <end position="438"/>
    </location>
</feature>
<evidence type="ECO:0000256" key="10">
    <source>
        <dbReference type="SAM" id="MobiDB-lite"/>
    </source>
</evidence>
<evidence type="ECO:0008006" key="16">
    <source>
        <dbReference type="Google" id="ProtNLM"/>
    </source>
</evidence>
<dbReference type="PROSITE" id="PS51380">
    <property type="entry name" value="EXS"/>
    <property type="match status" value="1"/>
</dbReference>
<evidence type="ECO:0000256" key="2">
    <source>
        <dbReference type="ARBA" id="ARBA00009665"/>
    </source>
</evidence>
<comment type="similarity">
    <text evidence="2">Belongs to the SYG1 (TC 2.A.94) family.</text>
</comment>
<keyword evidence="6 11" id="KW-0812">Transmembrane</keyword>
<feature type="transmembrane region" description="Helical" evidence="11">
    <location>
        <begin position="694"/>
        <end position="714"/>
    </location>
</feature>
<dbReference type="Pfam" id="PF03105">
    <property type="entry name" value="SPX"/>
    <property type="match status" value="1"/>
</dbReference>
<organism evidence="14 15">
    <name type="scientific">Cinchona calisaya</name>
    <dbReference type="NCBI Taxonomy" id="153742"/>
    <lineage>
        <taxon>Eukaryota</taxon>
        <taxon>Viridiplantae</taxon>
        <taxon>Streptophyta</taxon>
        <taxon>Embryophyta</taxon>
        <taxon>Tracheophyta</taxon>
        <taxon>Spermatophyta</taxon>
        <taxon>Magnoliopsida</taxon>
        <taxon>eudicotyledons</taxon>
        <taxon>Gunneridae</taxon>
        <taxon>Pentapetalae</taxon>
        <taxon>asterids</taxon>
        <taxon>lamiids</taxon>
        <taxon>Gentianales</taxon>
        <taxon>Rubiaceae</taxon>
        <taxon>Cinchonoideae</taxon>
        <taxon>Cinchoneae</taxon>
        <taxon>Cinchona</taxon>
    </lineage>
</organism>
<dbReference type="PANTHER" id="PTHR10783:SF124">
    <property type="entry name" value="PHOSPHATE TRANSPORTER PHO1 HOMOLOG 9"/>
    <property type="match status" value="1"/>
</dbReference>
<keyword evidence="8 11" id="KW-0472">Membrane</keyword>
<dbReference type="PROSITE" id="PS51382">
    <property type="entry name" value="SPX"/>
    <property type="match status" value="1"/>
</dbReference>
<comment type="function">
    <text evidence="9">May transport inorganic phosphate (Pi).</text>
</comment>
<evidence type="ECO:0000259" key="13">
    <source>
        <dbReference type="PROSITE" id="PS51382"/>
    </source>
</evidence>
<keyword evidence="5" id="KW-0592">Phosphate transport</keyword>
<feature type="transmembrane region" description="Helical" evidence="11">
    <location>
        <begin position="499"/>
        <end position="520"/>
    </location>
</feature>
<sequence>MKFGKEFASQMVQEWQQAYMDYNHLKRLLKDILKFQNRNASGSVSVTPTGTLRRRLSYYRAFSGLTSRRRVSPKNNEDEIILVSTMQQQQEEGSEQTMFLKSSEELGEYELVFFSRLDDEFNKVVKFYKEKVAEVKTEAEEMSKQMGALIALRIKVDNPLIVSNNKASSPGSVVPGKQGRSDHMDPIEEVEMSSEGVSKDEKRPGSESKRYHQRRMLEQSNLNVAEGFVLPKLEVLNHTKINAQPETPVSTLKNVFVGSKSDLSFSKEELKKAEEKMKRALVEFHQKLRLLKSYCSLNLLAFSKIMKKHDKITSRNASKSYLEMVERSYLGKSDEITILIERVEATVIKHLANGNRREGMKLCRPQVKKERHMVTFFLGLFSGCSIALVAGIIVSTHARNLLNREGSRQYMDNIFPLYSLFGFIVLHMVLYSLNIYLWRRFRVNYPFIFGYNEGKESMGYREVLLCASGLSVLTLAAVLSSLDMDMDPRTRSYKTVTELVPLGLVIAVLLTFLCPFNIIYRSSRFFIIKCSWHCLCAPLYKVTFPDNFLADQFSSQVQAFRSLEFYVCYYGWGDFRRRSNNCQTNHTYKVFYFIIAAVPSWARFLQCLRRWFEEGGSMHVFNGLRYFSTIFAVHMRTVYDLRRGMLWKIMAAASSGVATISNTYWDIVIDWGLLQRNSKNPFLRDKLLISNKNIYFAAMVTNILLRLVWMQLVLDFQPPFLHRKALVAVVACLEILRRGIWNFFRLENEHLNNVGKFRAFNSVPLPFYYDEDKTT</sequence>
<dbReference type="GO" id="GO:0006817">
    <property type="term" value="P:phosphate ion transport"/>
    <property type="evidence" value="ECO:0007669"/>
    <property type="project" value="UniProtKB-KW"/>
</dbReference>
<dbReference type="InterPro" id="IPR004342">
    <property type="entry name" value="EXS_C"/>
</dbReference>
<proteinExistence type="inferred from homology"/>
<keyword evidence="7 11" id="KW-1133">Transmembrane helix</keyword>
<evidence type="ECO:0000256" key="1">
    <source>
        <dbReference type="ARBA" id="ARBA00004651"/>
    </source>
</evidence>
<feature type="domain" description="SPX" evidence="13">
    <location>
        <begin position="1"/>
        <end position="323"/>
    </location>
</feature>
<feature type="compositionally biased region" description="Basic and acidic residues" evidence="10">
    <location>
        <begin position="197"/>
        <end position="210"/>
    </location>
</feature>
<keyword evidence="3" id="KW-0813">Transport</keyword>
<feature type="domain" description="EXS" evidence="12">
    <location>
        <begin position="583"/>
        <end position="775"/>
    </location>
</feature>
<evidence type="ECO:0000256" key="3">
    <source>
        <dbReference type="ARBA" id="ARBA00022448"/>
    </source>
</evidence>
<evidence type="ECO:0000256" key="5">
    <source>
        <dbReference type="ARBA" id="ARBA00022592"/>
    </source>
</evidence>
<comment type="caution">
    <text evidence="14">The sequence shown here is derived from an EMBL/GenBank/DDBJ whole genome shotgun (WGS) entry which is preliminary data.</text>
</comment>
<feature type="transmembrane region" description="Helical" evidence="11">
    <location>
        <begin position="459"/>
        <end position="479"/>
    </location>
</feature>
<evidence type="ECO:0000313" key="15">
    <source>
        <dbReference type="Proteomes" id="UP001630127"/>
    </source>
</evidence>
<dbReference type="Proteomes" id="UP001630127">
    <property type="component" value="Unassembled WGS sequence"/>
</dbReference>
<accession>A0ABD3A5U2</accession>
<dbReference type="InterPro" id="IPR034092">
    <property type="entry name" value="PHO1_SPX"/>
</dbReference>
<feature type="transmembrane region" description="Helical" evidence="11">
    <location>
        <begin position="374"/>
        <end position="394"/>
    </location>
</feature>
<dbReference type="GO" id="GO:0005886">
    <property type="term" value="C:plasma membrane"/>
    <property type="evidence" value="ECO:0007669"/>
    <property type="project" value="UniProtKB-SubCell"/>
</dbReference>